<dbReference type="SUPFAM" id="SSF82171">
    <property type="entry name" value="DPP6 N-terminal domain-like"/>
    <property type="match status" value="1"/>
</dbReference>
<dbReference type="InterPro" id="IPR001375">
    <property type="entry name" value="Peptidase_S9_cat"/>
</dbReference>
<protein>
    <submittedName>
        <fullName evidence="5">S9 family peptidase</fullName>
    </submittedName>
</protein>
<keyword evidence="6" id="KW-1185">Reference proteome</keyword>
<dbReference type="Gene3D" id="2.120.10.30">
    <property type="entry name" value="TolB, C-terminal domain"/>
    <property type="match status" value="1"/>
</dbReference>
<dbReference type="Proteomes" id="UP001057580">
    <property type="component" value="Chromosome"/>
</dbReference>
<dbReference type="InterPro" id="IPR011659">
    <property type="entry name" value="WD40"/>
</dbReference>
<dbReference type="KEGG" id="ssai:N0B31_13210"/>
<organism evidence="5 6">
    <name type="scientific">Salinirubellus salinus</name>
    <dbReference type="NCBI Taxonomy" id="1364945"/>
    <lineage>
        <taxon>Archaea</taxon>
        <taxon>Methanobacteriati</taxon>
        <taxon>Methanobacteriota</taxon>
        <taxon>Stenosarchaea group</taxon>
        <taxon>Halobacteria</taxon>
        <taxon>Halobacteriales</taxon>
        <taxon>Natronomonadaceae</taxon>
        <taxon>Salinirubellus</taxon>
    </lineage>
</organism>
<dbReference type="Pfam" id="PF07676">
    <property type="entry name" value="PD40"/>
    <property type="match status" value="1"/>
</dbReference>
<accession>A0A9E7U9J7</accession>
<evidence type="ECO:0000256" key="3">
    <source>
        <dbReference type="SAM" id="MobiDB-lite"/>
    </source>
</evidence>
<dbReference type="InterPro" id="IPR029058">
    <property type="entry name" value="AB_hydrolase_fold"/>
</dbReference>
<evidence type="ECO:0000256" key="1">
    <source>
        <dbReference type="ARBA" id="ARBA00022801"/>
    </source>
</evidence>
<dbReference type="Gene3D" id="3.40.50.1820">
    <property type="entry name" value="alpha/beta hydrolase"/>
    <property type="match status" value="1"/>
</dbReference>
<evidence type="ECO:0000256" key="2">
    <source>
        <dbReference type="ARBA" id="ARBA00022825"/>
    </source>
</evidence>
<dbReference type="SUPFAM" id="SSF53474">
    <property type="entry name" value="alpha/beta-Hydrolases"/>
    <property type="match status" value="1"/>
</dbReference>
<evidence type="ECO:0000313" key="5">
    <source>
        <dbReference type="EMBL" id="UWM53102.1"/>
    </source>
</evidence>
<feature type="compositionally biased region" description="Acidic residues" evidence="3">
    <location>
        <begin position="688"/>
        <end position="705"/>
    </location>
</feature>
<dbReference type="PANTHER" id="PTHR42776:SF4">
    <property type="entry name" value="ACYLAMINO-ACID-RELEASING ENZYME"/>
    <property type="match status" value="1"/>
</dbReference>
<dbReference type="GeneID" id="74943398"/>
<dbReference type="PANTHER" id="PTHR42776">
    <property type="entry name" value="SERINE PEPTIDASE S9 FAMILY MEMBER"/>
    <property type="match status" value="1"/>
</dbReference>
<feature type="region of interest" description="Disordered" evidence="3">
    <location>
        <begin position="137"/>
        <end position="158"/>
    </location>
</feature>
<evidence type="ECO:0000313" key="6">
    <source>
        <dbReference type="Proteomes" id="UP001057580"/>
    </source>
</evidence>
<dbReference type="GO" id="GO:0004252">
    <property type="term" value="F:serine-type endopeptidase activity"/>
    <property type="evidence" value="ECO:0007669"/>
    <property type="project" value="TreeGrafter"/>
</dbReference>
<keyword evidence="2" id="KW-0720">Serine protease</keyword>
<feature type="region of interest" description="Disordered" evidence="3">
    <location>
        <begin position="411"/>
        <end position="433"/>
    </location>
</feature>
<dbReference type="GO" id="GO:0006508">
    <property type="term" value="P:proteolysis"/>
    <property type="evidence" value="ECO:0007669"/>
    <property type="project" value="InterPro"/>
</dbReference>
<gene>
    <name evidence="5" type="ORF">N0B31_13210</name>
</gene>
<dbReference type="Pfam" id="PF00326">
    <property type="entry name" value="Peptidase_S9"/>
    <property type="match status" value="1"/>
</dbReference>
<feature type="region of interest" description="Disordered" evidence="3">
    <location>
        <begin position="680"/>
        <end position="715"/>
    </location>
</feature>
<name>A0A9E7U9J7_9EURY</name>
<feature type="compositionally biased region" description="Basic and acidic residues" evidence="3">
    <location>
        <begin position="138"/>
        <end position="150"/>
    </location>
</feature>
<dbReference type="AlphaFoldDB" id="A0A9E7U9J7"/>
<reference evidence="5" key="1">
    <citation type="submission" date="2022-09" db="EMBL/GenBank/DDBJ databases">
        <title>Diverse halophilic archaea isolated from saline environments.</title>
        <authorList>
            <person name="Cui H.-L."/>
        </authorList>
    </citation>
    <scope>NUCLEOTIDE SEQUENCE</scope>
    <source>
        <strain evidence="5">ZS-35-S2</strain>
    </source>
</reference>
<sequence>MPDSAADATTVAAKDFRDVVQVSDPRLSPDGSEVAFVRTVPEDDESYTATVYVVPTDGEGGPRRFTATEGTDAHPRYSPGGELLAFTSARGEAEIPQLWLVPTDGGEAEQVTNVPGGVDAFEWSPDGERILFTQSVTADEREAGADLHTDEEYEREDPDPRVVDRLVYRQFQQYADGRRSHVYLYDVEFGEGTDHAGDAVERITEGDADFVSPTWGAPDTVYYAVQRVPEPDDSRRFEVDSFDVETYARETLFEVTDYLPTLAATADGRVAFTRREEDRASMRQADVGCYADGETRLLTEQFDRTVAALVPPGLTWVDDDSAVRFVASNEGSVGVWAASTDGEVAPVVDHGTTSSFHATDHGTAFARSEPDHPGDVFFLPAGADEPRRLTEVNADYLAERDIGQLDEVRFESGAAHDAQRTTTDGDPVDDEVQGWVVTPPGYDPDGDREYPLLVQVHGGPHVMYTPSIAFHEFRTLAAAGYVVFWCNPRGSTGYGEAFAEAIERDWGKVTMADVEAGVEHVTEAYAVDPDEQFLTGGSFGGFITGWLVGHTDRYRAAVAQRGVYDLSSFYGSTDAFSLVEGDFDTTPWESPAFLWEQSPVAHVADIDTPTLVMHAEEDYRVPVNNGEMFYLFLRKQGVDTRLVRYPREGHELSRSGEPAHVVDRIERIRRWMDGYSEYTDVPRALDRGDDEGLEVGGEGDDEADQSGDVAEDGRA</sequence>
<dbReference type="EMBL" id="CP104003">
    <property type="protein sequence ID" value="UWM53102.1"/>
    <property type="molecule type" value="Genomic_DNA"/>
</dbReference>
<feature type="domain" description="Peptidase S9 prolyl oligopeptidase catalytic" evidence="4">
    <location>
        <begin position="471"/>
        <end position="675"/>
    </location>
</feature>
<evidence type="ECO:0000259" key="4">
    <source>
        <dbReference type="Pfam" id="PF00326"/>
    </source>
</evidence>
<dbReference type="RefSeq" id="WP_260592097.1">
    <property type="nucleotide sequence ID" value="NZ_CP104003.1"/>
</dbReference>
<keyword evidence="1" id="KW-0378">Hydrolase</keyword>
<proteinExistence type="predicted"/>
<keyword evidence="2" id="KW-0645">Protease</keyword>
<dbReference type="InterPro" id="IPR011042">
    <property type="entry name" value="6-blade_b-propeller_TolB-like"/>
</dbReference>